<gene>
    <name evidence="4" type="ORF">GCM10009550_03820</name>
</gene>
<dbReference type="Proteomes" id="UP001500665">
    <property type="component" value="Unassembled WGS sequence"/>
</dbReference>
<feature type="transmembrane region" description="Helical" evidence="1">
    <location>
        <begin position="455"/>
        <end position="477"/>
    </location>
</feature>
<evidence type="ECO:0000313" key="4">
    <source>
        <dbReference type="EMBL" id="GAA0937239.1"/>
    </source>
</evidence>
<keyword evidence="5" id="KW-1185">Reference proteome</keyword>
<protein>
    <submittedName>
        <fullName evidence="4">Uncharacterized protein</fullName>
    </submittedName>
</protein>
<feature type="domain" description="CASPASE and TPR Repeat-Associated N-terminal" evidence="2">
    <location>
        <begin position="65"/>
        <end position="219"/>
    </location>
</feature>
<comment type="caution">
    <text evidence="4">The sequence shown here is derived from an EMBL/GenBank/DDBJ whole genome shotgun (WGS) entry which is preliminary data.</text>
</comment>
<dbReference type="Pfam" id="PF20269">
    <property type="entry name" value="CATRA-N"/>
    <property type="match status" value="1"/>
</dbReference>
<name>A0ABN1Q3K2_9ACTN</name>
<feature type="transmembrane region" description="Helical" evidence="1">
    <location>
        <begin position="384"/>
        <end position="405"/>
    </location>
</feature>
<reference evidence="4 5" key="1">
    <citation type="journal article" date="2019" name="Int. J. Syst. Evol. Microbiol.">
        <title>The Global Catalogue of Microorganisms (GCM) 10K type strain sequencing project: providing services to taxonomists for standard genome sequencing and annotation.</title>
        <authorList>
            <consortium name="The Broad Institute Genomics Platform"/>
            <consortium name="The Broad Institute Genome Sequencing Center for Infectious Disease"/>
            <person name="Wu L."/>
            <person name="Ma J."/>
        </authorList>
    </citation>
    <scope>NUCLEOTIDE SEQUENCE [LARGE SCALE GENOMIC DNA]</scope>
    <source>
        <strain evidence="4 5">JCM 10696</strain>
    </source>
</reference>
<sequence length="528" mass="56757">MTAPVLRPARLFHAFLSAGHVLGSGDRTPARDAAEALWRRTASLAGGEGSAELRLAGNDTFGFDVLGRRERTLPLGFHEALAYRLHGVVGISVMEAPNDDSFSWEALNEPWQSDLEKMPEGVFGSAQIHLGLIGAEDWHRFLEADGGAEALGRELYDGVPDAGEPGWTRSWFQPFEGALVWELPPFAPGVPADRLPHARRFLAVARESHEEALDTWLWSPVVPGLAPFTRYLLHAAKLRYQSTVLRSALPGLRTAVEGIDLRCAALAELTAERTASVKELVEADQAISRLQTDQNGLIERLTRIRDLAASVRAAQRNMTAALDDGLAESPGGPLALDQETAGWTLEQLQIEETYLASAQTKTAETARVTALVVSARLQRLRENLVLFHATLLGALVTVLTAVQSLEYDPPLPQRLEAPLIALLGAVALLLPPAVVRWPRGGPGGVDRWARLDHVLAGLPGAALGWLAISAMSLAWSAKGASPGQSAGAAVLGALLAIGAGRLLFQRSHLSAVDRRRQDGGRRGNLFHG</sequence>
<feature type="domain" description="CASPASE and TPR Repeat-Associated C-terminal" evidence="3">
    <location>
        <begin position="226"/>
        <end position="360"/>
    </location>
</feature>
<dbReference type="Pfam" id="PF20270">
    <property type="entry name" value="CATRA-C"/>
    <property type="match status" value="1"/>
</dbReference>
<evidence type="ECO:0000259" key="3">
    <source>
        <dbReference type="Pfam" id="PF20270"/>
    </source>
</evidence>
<dbReference type="NCBIfam" id="NF038357">
    <property type="entry name" value="BN6_48550_fam"/>
    <property type="match status" value="1"/>
</dbReference>
<evidence type="ECO:0000313" key="5">
    <source>
        <dbReference type="Proteomes" id="UP001500665"/>
    </source>
</evidence>
<dbReference type="EMBL" id="BAAAHH010000001">
    <property type="protein sequence ID" value="GAA0937239.1"/>
    <property type="molecule type" value="Genomic_DNA"/>
</dbReference>
<feature type="transmembrane region" description="Helical" evidence="1">
    <location>
        <begin position="483"/>
        <end position="504"/>
    </location>
</feature>
<proteinExistence type="predicted"/>
<organism evidence="4 5">
    <name type="scientific">Actinocorallia libanotica</name>
    <dbReference type="NCBI Taxonomy" id="46162"/>
    <lineage>
        <taxon>Bacteria</taxon>
        <taxon>Bacillati</taxon>
        <taxon>Actinomycetota</taxon>
        <taxon>Actinomycetes</taxon>
        <taxon>Streptosporangiales</taxon>
        <taxon>Thermomonosporaceae</taxon>
        <taxon>Actinocorallia</taxon>
    </lineage>
</organism>
<accession>A0ABN1Q3K2</accession>
<feature type="transmembrane region" description="Helical" evidence="1">
    <location>
        <begin position="417"/>
        <end position="435"/>
    </location>
</feature>
<evidence type="ECO:0000259" key="2">
    <source>
        <dbReference type="Pfam" id="PF20269"/>
    </source>
</evidence>
<dbReference type="InterPro" id="IPR046922">
    <property type="entry name" value="CATRA-N"/>
</dbReference>
<dbReference type="InterPro" id="IPR046923">
    <property type="entry name" value="CATRA-C"/>
</dbReference>
<evidence type="ECO:0000256" key="1">
    <source>
        <dbReference type="SAM" id="Phobius"/>
    </source>
</evidence>
<keyword evidence="1" id="KW-0472">Membrane</keyword>
<keyword evidence="1" id="KW-1133">Transmembrane helix</keyword>
<keyword evidence="1" id="KW-0812">Transmembrane</keyword>